<dbReference type="SUPFAM" id="SSF52172">
    <property type="entry name" value="CheY-like"/>
    <property type="match status" value="1"/>
</dbReference>
<dbReference type="Proteomes" id="UP001239462">
    <property type="component" value="Unassembled WGS sequence"/>
</dbReference>
<dbReference type="Gene3D" id="3.40.50.2300">
    <property type="match status" value="1"/>
</dbReference>
<dbReference type="InterPro" id="IPR011006">
    <property type="entry name" value="CheY-like_superfamily"/>
</dbReference>
<keyword evidence="5" id="KW-1185">Reference proteome</keyword>
<evidence type="ECO:0000256" key="1">
    <source>
        <dbReference type="ARBA" id="ARBA00022553"/>
    </source>
</evidence>
<keyword evidence="1 2" id="KW-0597">Phosphoprotein</keyword>
<dbReference type="RefSeq" id="WP_149494872.1">
    <property type="nucleotide sequence ID" value="NZ_CP141221.1"/>
</dbReference>
<proteinExistence type="predicted"/>
<feature type="domain" description="Response regulatory" evidence="3">
    <location>
        <begin position="3"/>
        <end position="118"/>
    </location>
</feature>
<dbReference type="InterPro" id="IPR001789">
    <property type="entry name" value="Sig_transdc_resp-reg_receiver"/>
</dbReference>
<evidence type="ECO:0000259" key="3">
    <source>
        <dbReference type="PROSITE" id="PS50110"/>
    </source>
</evidence>
<reference evidence="4 5" key="1">
    <citation type="submission" date="2023-06" db="EMBL/GenBank/DDBJ databases">
        <title>Roseiconus lacunae JC819 isolated from Gulf of Mannar region, Tamil Nadu.</title>
        <authorList>
            <person name="Pk S."/>
            <person name="Ch S."/>
            <person name="Ch V.R."/>
        </authorList>
    </citation>
    <scope>NUCLEOTIDE SEQUENCE [LARGE SCALE GENOMIC DNA]</scope>
    <source>
        <strain evidence="4 5">JC819</strain>
    </source>
</reference>
<accession>A0ABT7PP74</accession>
<dbReference type="Pfam" id="PF00072">
    <property type="entry name" value="Response_reg"/>
    <property type="match status" value="1"/>
</dbReference>
<evidence type="ECO:0000256" key="2">
    <source>
        <dbReference type="PROSITE-ProRule" id="PRU00169"/>
    </source>
</evidence>
<dbReference type="PROSITE" id="PS50110">
    <property type="entry name" value="RESPONSE_REGULATORY"/>
    <property type="match status" value="1"/>
</dbReference>
<sequence>MASVILVDDDSHLLSGLRRNLREQPYELFTANSTETAIQMFQRHPFDVAVVDQHMGGRLGTELIAWISLHFPNTVRIMLTGSTDMWVAQEAVNNGGVFRFLTKPCLSLDLALAIHEGLEMQSEV</sequence>
<gene>
    <name evidence="4" type="ORF">QTN89_22845</name>
</gene>
<evidence type="ECO:0000313" key="5">
    <source>
        <dbReference type="Proteomes" id="UP001239462"/>
    </source>
</evidence>
<evidence type="ECO:0000313" key="4">
    <source>
        <dbReference type="EMBL" id="MDM4018307.1"/>
    </source>
</evidence>
<dbReference type="CDD" id="cd17569">
    <property type="entry name" value="REC_HupR-like"/>
    <property type="match status" value="1"/>
</dbReference>
<protein>
    <submittedName>
        <fullName evidence="4">Response regulator</fullName>
    </submittedName>
</protein>
<organism evidence="4 5">
    <name type="scientific">Roseiconus lacunae</name>
    <dbReference type="NCBI Taxonomy" id="2605694"/>
    <lineage>
        <taxon>Bacteria</taxon>
        <taxon>Pseudomonadati</taxon>
        <taxon>Planctomycetota</taxon>
        <taxon>Planctomycetia</taxon>
        <taxon>Pirellulales</taxon>
        <taxon>Pirellulaceae</taxon>
        <taxon>Roseiconus</taxon>
    </lineage>
</organism>
<dbReference type="InterPro" id="IPR050595">
    <property type="entry name" value="Bact_response_regulator"/>
</dbReference>
<dbReference type="PANTHER" id="PTHR44591">
    <property type="entry name" value="STRESS RESPONSE REGULATOR PROTEIN 1"/>
    <property type="match status" value="1"/>
</dbReference>
<feature type="modified residue" description="4-aspartylphosphate" evidence="2">
    <location>
        <position position="52"/>
    </location>
</feature>
<dbReference type="SMART" id="SM00448">
    <property type="entry name" value="REC"/>
    <property type="match status" value="1"/>
</dbReference>
<name>A0ABT7PP74_9BACT</name>
<dbReference type="EMBL" id="JASZZN010000020">
    <property type="protein sequence ID" value="MDM4018307.1"/>
    <property type="molecule type" value="Genomic_DNA"/>
</dbReference>
<comment type="caution">
    <text evidence="4">The sequence shown here is derived from an EMBL/GenBank/DDBJ whole genome shotgun (WGS) entry which is preliminary data.</text>
</comment>
<dbReference type="PANTHER" id="PTHR44591:SF19">
    <property type="entry name" value="TWO-COMPONENT RESPONSE REGULATOR-RELATED"/>
    <property type="match status" value="1"/>
</dbReference>